<protein>
    <submittedName>
        <fullName evidence="1">Uncharacterized protein</fullName>
    </submittedName>
</protein>
<name>A0A3S2PVX1_ORYJA</name>
<dbReference type="Proteomes" id="UP000283210">
    <property type="component" value="Chromosome 16"/>
</dbReference>
<organism evidence="1 2">
    <name type="scientific">Oryzias javanicus</name>
    <name type="common">Javanese ricefish</name>
    <name type="synonym">Aplocheilus javanicus</name>
    <dbReference type="NCBI Taxonomy" id="123683"/>
    <lineage>
        <taxon>Eukaryota</taxon>
        <taxon>Metazoa</taxon>
        <taxon>Chordata</taxon>
        <taxon>Craniata</taxon>
        <taxon>Vertebrata</taxon>
        <taxon>Euteleostomi</taxon>
        <taxon>Actinopterygii</taxon>
        <taxon>Neopterygii</taxon>
        <taxon>Teleostei</taxon>
        <taxon>Neoteleostei</taxon>
        <taxon>Acanthomorphata</taxon>
        <taxon>Ovalentaria</taxon>
        <taxon>Atherinomorphae</taxon>
        <taxon>Beloniformes</taxon>
        <taxon>Adrianichthyidae</taxon>
        <taxon>Oryziinae</taxon>
        <taxon>Oryzias</taxon>
    </lineage>
</organism>
<dbReference type="EMBL" id="CM012452">
    <property type="protein sequence ID" value="RVE62481.1"/>
    <property type="molecule type" value="Genomic_DNA"/>
</dbReference>
<dbReference type="AlphaFoldDB" id="A0A3S2PVX1"/>
<evidence type="ECO:0000313" key="2">
    <source>
        <dbReference type="Proteomes" id="UP000283210"/>
    </source>
</evidence>
<reference evidence="1 2" key="2">
    <citation type="submission" date="2019-01" db="EMBL/GenBank/DDBJ databases">
        <title>A chromosome length genome reference of the Java medaka (oryzias javanicus).</title>
        <authorList>
            <person name="Herpin A."/>
            <person name="Takehana Y."/>
            <person name="Naruse K."/>
            <person name="Ansai S."/>
            <person name="Kawaguchi M."/>
        </authorList>
    </citation>
    <scope>NUCLEOTIDE SEQUENCE [LARGE SCALE GENOMIC DNA]</scope>
    <source>
        <strain evidence="1">RS831</strain>
        <tissue evidence="1">Whole body</tissue>
    </source>
</reference>
<sequence length="147" mass="17220">MLESKNNQMTGHGWTASDRIFCSHKDQKYSNFYKRLKICSRLFTCLHHLLEFLKPTTRGRFSSCLGQKFLDLQTAWTVDFLFNPHGFHSLHNQEPAQRSSMMSHGHCLRAAPLHVNTRSRRPTLFFFYQQIRKTPPGSEEAELLFCL</sequence>
<keyword evidence="2" id="KW-1185">Reference proteome</keyword>
<gene>
    <name evidence="1" type="ORF">OJAV_G00157420</name>
</gene>
<accession>A0A3S2PVX1</accession>
<reference evidence="1 2" key="1">
    <citation type="submission" date="2018-11" db="EMBL/GenBank/DDBJ databases">
        <authorList>
            <person name="Lopez-Roques C."/>
            <person name="Donnadieu C."/>
            <person name="Bouchez O."/>
            <person name="Klopp C."/>
            <person name="Cabau C."/>
            <person name="Zahm M."/>
        </authorList>
    </citation>
    <scope>NUCLEOTIDE SEQUENCE [LARGE SCALE GENOMIC DNA]</scope>
    <source>
        <strain evidence="1">RS831</strain>
        <tissue evidence="1">Whole body</tissue>
    </source>
</reference>
<proteinExistence type="predicted"/>
<evidence type="ECO:0000313" key="1">
    <source>
        <dbReference type="EMBL" id="RVE62481.1"/>
    </source>
</evidence>